<dbReference type="InterPro" id="IPR029054">
    <property type="entry name" value="dUTPase-like"/>
</dbReference>
<keyword evidence="14" id="KW-1185">Reference proteome</keyword>
<dbReference type="EC" id="3.6.1.23" evidence="3"/>
<dbReference type="InterPro" id="IPR036157">
    <property type="entry name" value="dUTPase-like_sf"/>
</dbReference>
<organism evidence="13 14">
    <name type="scientific">Zingiber officinale</name>
    <name type="common">Ginger</name>
    <name type="synonym">Amomum zingiber</name>
    <dbReference type="NCBI Taxonomy" id="94328"/>
    <lineage>
        <taxon>Eukaryota</taxon>
        <taxon>Viridiplantae</taxon>
        <taxon>Streptophyta</taxon>
        <taxon>Embryophyta</taxon>
        <taxon>Tracheophyta</taxon>
        <taxon>Spermatophyta</taxon>
        <taxon>Magnoliopsida</taxon>
        <taxon>Liliopsida</taxon>
        <taxon>Zingiberales</taxon>
        <taxon>Zingiberaceae</taxon>
        <taxon>Zingiber</taxon>
    </lineage>
</organism>
<dbReference type="GO" id="GO:0003964">
    <property type="term" value="F:RNA-directed DNA polymerase activity"/>
    <property type="evidence" value="ECO:0007669"/>
    <property type="project" value="UniProtKB-KW"/>
</dbReference>
<evidence type="ECO:0000259" key="12">
    <source>
        <dbReference type="Pfam" id="PF17917"/>
    </source>
</evidence>
<evidence type="ECO:0000256" key="8">
    <source>
        <dbReference type="ARBA" id="ARBA00022801"/>
    </source>
</evidence>
<evidence type="ECO:0000256" key="1">
    <source>
        <dbReference type="ARBA" id="ARBA00005142"/>
    </source>
</evidence>
<dbReference type="GO" id="GO:0004519">
    <property type="term" value="F:endonuclease activity"/>
    <property type="evidence" value="ECO:0007669"/>
    <property type="project" value="UniProtKB-KW"/>
</dbReference>
<evidence type="ECO:0000256" key="5">
    <source>
        <dbReference type="ARBA" id="ARBA00022695"/>
    </source>
</evidence>
<name>A0A8J5H814_ZINOF</name>
<evidence type="ECO:0000256" key="4">
    <source>
        <dbReference type="ARBA" id="ARBA00022679"/>
    </source>
</evidence>
<evidence type="ECO:0000256" key="2">
    <source>
        <dbReference type="ARBA" id="ARBA00006581"/>
    </source>
</evidence>
<dbReference type="InterPro" id="IPR033704">
    <property type="entry name" value="dUTPase_trimeric"/>
</dbReference>
<keyword evidence="10" id="KW-0546">Nucleotide metabolism</keyword>
<gene>
    <name evidence="13" type="ORF">ZIOFF_024231</name>
</gene>
<dbReference type="GO" id="GO:0004170">
    <property type="term" value="F:dUTP diphosphatase activity"/>
    <property type="evidence" value="ECO:0007669"/>
    <property type="project" value="UniProtKB-EC"/>
</dbReference>
<dbReference type="InterPro" id="IPR043128">
    <property type="entry name" value="Rev_trsase/Diguanyl_cyclase"/>
</dbReference>
<dbReference type="Gene3D" id="3.30.70.270">
    <property type="match status" value="1"/>
</dbReference>
<keyword evidence="8" id="KW-0378">Hydrolase</keyword>
<proteinExistence type="inferred from homology"/>
<feature type="domain" description="dUTPase-like" evidence="11">
    <location>
        <begin position="1155"/>
        <end position="1189"/>
    </location>
</feature>
<dbReference type="Proteomes" id="UP000734854">
    <property type="component" value="Unassembled WGS sequence"/>
</dbReference>
<sequence>MSNSYINTQATNSYKEALQATENIEAPALGFCRPTEYKGTSSSVTAVIKQSNTQIQLLVSILEKLEALEERIKRLEERAVPAPQALPEAIIQSLTERVKSLSLQEKPKEAKEIMASRSTNPPVTTITRTNEDTPLFEDQIRDYRQNQRRRYNVQRIIQRVSRRLTGGSYNHSLEQQMDPQTQLRLSMQERAAIVPAEVLYHSRRDDAHHRVYIHRSEEAMLVTENQINRAFIQQESYAQLQRSGMRFLHMGVIQVRIQILHRQEEGTMALVVFRDNRWQGDQAIFATMEIDLTHGSQLVYVIPDTMLTASDFYRNIQVSILTRGYEGWRNGETNLLITRGLVGRLSNTPNVGFAYEVQNVVDYLVSHGVRALPGRSYSTRDILGHNWIIRQSTVNIPMQPTEVNTRNLLDGSVSLKFDNYQTATTSSAPKYNSKDEEIQSDEEEITNHTIVVLIEQEQEEEMLVKRISSLVQLPVRSTKGAAGYDISITHAQDIPAKEKSLLSTGLCIQIPKNTYARIAPRSSAAIKGIMIMGGVIDSDYRGEVKILAFNTTNKDIFLNKQECIAQIILERISTPTVKEVDNLEDTPRGDKGFGSTTRALAFRDKPEGDAGFNFEARFTNPVTCSKTGPNPQCPGCHFCYEEDFYSPSPNYNHYATTTEEEVLTLQAQARQHAIQQHKFLEEEAYQQLVDGPISLERSLAITKRQRRTSQEYRRQLQQELQNLPILLDICRKNGLILSPTKMKIGSPTIEFLGATIGNSTIKLQAHIISKVTDFKDEELKTTKGLRSWLDLLNYARSYIPNLGKILGPLYSKTSPNGERRMNAQDWRLIREVKAMIQNLPNLTIPPEKCFVIIEADGCMDGWGGILKWKQQKYDSKASEQISAYASGKFSPPKSTIDAEIHAVMNSLNSFKIYYLDKEELLIRTDCQAIISFFNKSAQSKPSRVRWVSFTDFITGLGIPVHFQHIEGNENILADALSRLVCLITGPCILETRDHQIMVQVESALKEMKEKPNPQATQSLIEVINSWLNMSLSAEEPTHGPALHKKKTCGPTLQTSNGRLDSTLLTTSGSSSLSWMPKNKTLYKEASSPGASTSTTQMLYQKQKQVVDPLPNKSKEKRFAYLFSFNKGFLNNGLSPGESSICLRIFIALAVKDIDECIAQIILERISTPTVKEVDNLEDTPRGDKGFGSTTRALAFRDKPEGDAGFNFEARFTNPVTCSKTGPNPQCPGCHFCYEEDFYSPSPNYNHYAITTEEEVLTLQAQARQHAIQQHKFLEEEAYQQLVDGPISLERSLAITKRQRRTSQEYRRQLQQELQNLPVSSSSTNAIKIRRQMDGSPGLSPLFRNPLLKLKRYANLFSLDLLGSGSTTCFCLQ</sequence>
<evidence type="ECO:0000256" key="10">
    <source>
        <dbReference type="ARBA" id="ARBA00023080"/>
    </source>
</evidence>
<dbReference type="PANTHER" id="PTHR11241">
    <property type="entry name" value="DEOXYURIDINE 5'-TRIPHOSPHATE NUCLEOTIDOHYDROLASE"/>
    <property type="match status" value="1"/>
</dbReference>
<protein>
    <recommendedName>
        <fullName evidence="3">dUTP diphosphatase</fullName>
        <ecNumber evidence="3">3.6.1.23</ecNumber>
    </recommendedName>
</protein>
<dbReference type="EMBL" id="JACMSC010000007">
    <property type="protein sequence ID" value="KAG6513894.1"/>
    <property type="molecule type" value="Genomic_DNA"/>
</dbReference>
<reference evidence="13 14" key="1">
    <citation type="submission" date="2020-08" db="EMBL/GenBank/DDBJ databases">
        <title>Plant Genome Project.</title>
        <authorList>
            <person name="Zhang R.-G."/>
        </authorList>
    </citation>
    <scope>NUCLEOTIDE SEQUENCE [LARGE SCALE GENOMIC DNA]</scope>
    <source>
        <tissue evidence="13">Rhizome</tissue>
    </source>
</reference>
<dbReference type="GO" id="GO:0046081">
    <property type="term" value="P:dUTP catabolic process"/>
    <property type="evidence" value="ECO:0007669"/>
    <property type="project" value="InterPro"/>
</dbReference>
<keyword evidence="9" id="KW-0695">RNA-directed DNA polymerase</keyword>
<dbReference type="NCBIfam" id="TIGR00576">
    <property type="entry name" value="dut"/>
    <property type="match status" value="1"/>
</dbReference>
<dbReference type="CDD" id="cd07557">
    <property type="entry name" value="trimeric_dUTPase"/>
    <property type="match status" value="1"/>
</dbReference>
<keyword evidence="5" id="KW-0548">Nucleotidyltransferase</keyword>
<comment type="similarity">
    <text evidence="2">Belongs to the dUTPase family.</text>
</comment>
<dbReference type="GO" id="GO:0000287">
    <property type="term" value="F:magnesium ion binding"/>
    <property type="evidence" value="ECO:0007669"/>
    <property type="project" value="InterPro"/>
</dbReference>
<dbReference type="Pfam" id="PF00692">
    <property type="entry name" value="dUTPase"/>
    <property type="match status" value="2"/>
</dbReference>
<dbReference type="Gene3D" id="2.70.40.10">
    <property type="match status" value="2"/>
</dbReference>
<dbReference type="UniPathway" id="UPA00610">
    <property type="reaction ID" value="UER00666"/>
</dbReference>
<dbReference type="InterPro" id="IPR008181">
    <property type="entry name" value="dUTPase"/>
</dbReference>
<comment type="caution">
    <text evidence="13">The sequence shown here is derived from an EMBL/GenBank/DDBJ whole genome shotgun (WGS) entry which is preliminary data.</text>
</comment>
<evidence type="ECO:0000256" key="6">
    <source>
        <dbReference type="ARBA" id="ARBA00022722"/>
    </source>
</evidence>
<dbReference type="SUPFAM" id="SSF56672">
    <property type="entry name" value="DNA/RNA polymerases"/>
    <property type="match status" value="1"/>
</dbReference>
<evidence type="ECO:0000256" key="7">
    <source>
        <dbReference type="ARBA" id="ARBA00022759"/>
    </source>
</evidence>
<dbReference type="GO" id="GO:0003676">
    <property type="term" value="F:nucleic acid binding"/>
    <property type="evidence" value="ECO:0007669"/>
    <property type="project" value="InterPro"/>
</dbReference>
<evidence type="ECO:0000313" key="14">
    <source>
        <dbReference type="Proteomes" id="UP000734854"/>
    </source>
</evidence>
<evidence type="ECO:0000259" key="11">
    <source>
        <dbReference type="Pfam" id="PF00692"/>
    </source>
</evidence>
<feature type="domain" description="dUTPase-like" evidence="11">
    <location>
        <begin position="472"/>
        <end position="596"/>
    </location>
</feature>
<feature type="domain" description="Reverse transcriptase RNase H-like" evidence="12">
    <location>
        <begin position="851"/>
        <end position="948"/>
    </location>
</feature>
<evidence type="ECO:0000256" key="9">
    <source>
        <dbReference type="ARBA" id="ARBA00022918"/>
    </source>
</evidence>
<evidence type="ECO:0000313" key="13">
    <source>
        <dbReference type="EMBL" id="KAG6513894.1"/>
    </source>
</evidence>
<dbReference type="NCBIfam" id="NF001862">
    <property type="entry name" value="PRK00601.1"/>
    <property type="match status" value="1"/>
</dbReference>
<dbReference type="Gene3D" id="3.30.420.10">
    <property type="entry name" value="Ribonuclease H-like superfamily/Ribonuclease H"/>
    <property type="match status" value="1"/>
</dbReference>
<dbReference type="PANTHER" id="PTHR11241:SF0">
    <property type="entry name" value="DEOXYURIDINE 5'-TRIPHOSPHATE NUCLEOTIDOHYDROLASE"/>
    <property type="match status" value="1"/>
</dbReference>
<keyword evidence="4" id="KW-0808">Transferase</keyword>
<dbReference type="InterPro" id="IPR043502">
    <property type="entry name" value="DNA/RNA_pol_sf"/>
</dbReference>
<keyword evidence="7" id="KW-0255">Endonuclease</keyword>
<dbReference type="InterPro" id="IPR041373">
    <property type="entry name" value="RT_RNaseH"/>
</dbReference>
<dbReference type="SUPFAM" id="SSF51283">
    <property type="entry name" value="dUTPase-like"/>
    <property type="match status" value="2"/>
</dbReference>
<dbReference type="GO" id="GO:0006226">
    <property type="term" value="P:dUMP biosynthetic process"/>
    <property type="evidence" value="ECO:0007669"/>
    <property type="project" value="UniProtKB-UniPathway"/>
</dbReference>
<comment type="pathway">
    <text evidence="1">Pyrimidine metabolism; dUMP biosynthesis; dUMP from dCTP (dUTP route): step 2/2.</text>
</comment>
<keyword evidence="6" id="KW-0540">Nuclease</keyword>
<dbReference type="Pfam" id="PF17917">
    <property type="entry name" value="RT_RNaseH"/>
    <property type="match status" value="1"/>
</dbReference>
<accession>A0A8J5H814</accession>
<evidence type="ECO:0000256" key="3">
    <source>
        <dbReference type="ARBA" id="ARBA00012379"/>
    </source>
</evidence>
<dbReference type="InterPro" id="IPR036397">
    <property type="entry name" value="RNaseH_sf"/>
</dbReference>